<keyword evidence="6" id="KW-1185">Reference proteome</keyword>
<accession>A0A7W2ASP4</accession>
<proteinExistence type="inferred from homology"/>
<feature type="domain" description="Peptidase family U32 C-terminal" evidence="4">
    <location>
        <begin position="327"/>
        <end position="407"/>
    </location>
</feature>
<protein>
    <submittedName>
        <fullName evidence="5">U32 family peptidase</fullName>
    </submittedName>
</protein>
<keyword evidence="2" id="KW-0378">Hydrolase</keyword>
<dbReference type="InterPro" id="IPR001539">
    <property type="entry name" value="Peptidase_U32"/>
</dbReference>
<dbReference type="Pfam" id="PF01136">
    <property type="entry name" value="Peptidase_U32"/>
    <property type="match status" value="1"/>
</dbReference>
<sequence length="422" mass="47985">MAERTKLKKPELLAPAGNLEKLKFAVLYGADAVYIGGQKYGLRSKAGNFSYEDMKEGVAFAHQHGAKVFVAANIIAHNEDFDGMTDYFQTLYQIGIDAVIIADPAVVDICREAAPNLEIHISTQSSITNWQTVQFWADEGIPRVVLAREVSLDEVQKIKQHTDIEIETFIHGAMCMSYSGRCVLSNYMTSRDANRGGCAQSCRWKYDLFEDLDGEENALFEEGDQSFTMSSKDLCMIEHIPELINAGVDSLKIEGRMKSIHYIATVVNSYRRVIDAYCEDPEGFQFKPEWKEEILKAANRPLTTGFYFNNPSEKDQIFGLPPKMAAYDFAGLVLDYDPETQTALIEQRNHFKIGQEVEFIGPKREKFLQQIDEIRDEKGNPLDAARHPMQKVKVKVDLPVQPYDLMRIEKEQEIIKKKHFLT</sequence>
<dbReference type="EMBL" id="JACEOL010000033">
    <property type="protein sequence ID" value="MBA4602691.1"/>
    <property type="molecule type" value="Genomic_DNA"/>
</dbReference>
<evidence type="ECO:0000256" key="3">
    <source>
        <dbReference type="ARBA" id="ARBA00038374"/>
    </source>
</evidence>
<evidence type="ECO:0000313" key="6">
    <source>
        <dbReference type="Proteomes" id="UP000538292"/>
    </source>
</evidence>
<dbReference type="Gene3D" id="2.40.30.10">
    <property type="entry name" value="Translation factors"/>
    <property type="match status" value="1"/>
</dbReference>
<evidence type="ECO:0000256" key="2">
    <source>
        <dbReference type="ARBA" id="ARBA00022801"/>
    </source>
</evidence>
<dbReference type="InterPro" id="IPR051454">
    <property type="entry name" value="RNA/ubiquinone_mod_enzymes"/>
</dbReference>
<keyword evidence="1" id="KW-0645">Protease</keyword>
<dbReference type="PANTHER" id="PTHR30217">
    <property type="entry name" value="PEPTIDASE U32 FAMILY"/>
    <property type="match status" value="1"/>
</dbReference>
<evidence type="ECO:0000313" key="5">
    <source>
        <dbReference type="EMBL" id="MBA4602691.1"/>
    </source>
</evidence>
<comment type="similarity">
    <text evidence="3">Belongs to the peptidase U32 family.</text>
</comment>
<evidence type="ECO:0000256" key="1">
    <source>
        <dbReference type="ARBA" id="ARBA00022670"/>
    </source>
</evidence>
<reference evidence="5 6" key="1">
    <citation type="submission" date="2020-07" db="EMBL/GenBank/DDBJ databases">
        <title>Thermoactinomyces phylogeny.</title>
        <authorList>
            <person name="Dunlap C."/>
        </authorList>
    </citation>
    <scope>NUCLEOTIDE SEQUENCE [LARGE SCALE GENOMIC DNA]</scope>
    <source>
        <strain evidence="5 6">AMNI-1</strain>
    </source>
</reference>
<dbReference type="PANTHER" id="PTHR30217:SF6">
    <property type="entry name" value="TRNA HYDROXYLATION PROTEIN P"/>
    <property type="match status" value="1"/>
</dbReference>
<dbReference type="GO" id="GO:0008233">
    <property type="term" value="F:peptidase activity"/>
    <property type="evidence" value="ECO:0007669"/>
    <property type="project" value="UniProtKB-KW"/>
</dbReference>
<dbReference type="InterPro" id="IPR032525">
    <property type="entry name" value="Peptidase_U32_C"/>
</dbReference>
<gene>
    <name evidence="5" type="ORF">H2C83_10280</name>
</gene>
<dbReference type="RefSeq" id="WP_181740480.1">
    <property type="nucleotide sequence ID" value="NZ_JACEOL010000033.1"/>
</dbReference>
<dbReference type="Pfam" id="PF16325">
    <property type="entry name" value="Peptidase_U32_C"/>
    <property type="match status" value="1"/>
</dbReference>
<name>A0A7W2ASP4_9BACL</name>
<organism evidence="5 6">
    <name type="scientific">Thermoactinomyces mirandus</name>
    <dbReference type="NCBI Taxonomy" id="2756294"/>
    <lineage>
        <taxon>Bacteria</taxon>
        <taxon>Bacillati</taxon>
        <taxon>Bacillota</taxon>
        <taxon>Bacilli</taxon>
        <taxon>Bacillales</taxon>
        <taxon>Thermoactinomycetaceae</taxon>
        <taxon>Thermoactinomyces</taxon>
    </lineage>
</organism>
<comment type="caution">
    <text evidence="5">The sequence shown here is derived from an EMBL/GenBank/DDBJ whole genome shotgun (WGS) entry which is preliminary data.</text>
</comment>
<dbReference type="GO" id="GO:0006508">
    <property type="term" value="P:proteolysis"/>
    <property type="evidence" value="ECO:0007669"/>
    <property type="project" value="UniProtKB-KW"/>
</dbReference>
<dbReference type="AlphaFoldDB" id="A0A7W2ASP4"/>
<dbReference type="Proteomes" id="UP000538292">
    <property type="component" value="Unassembled WGS sequence"/>
</dbReference>
<dbReference type="PROSITE" id="PS01276">
    <property type="entry name" value="PEPTIDASE_U32"/>
    <property type="match status" value="1"/>
</dbReference>
<evidence type="ECO:0000259" key="4">
    <source>
        <dbReference type="Pfam" id="PF16325"/>
    </source>
</evidence>